<keyword evidence="3 5" id="KW-0479">Metal-binding</keyword>
<dbReference type="InterPro" id="IPR009078">
    <property type="entry name" value="Ferritin-like_SF"/>
</dbReference>
<dbReference type="GO" id="GO:0005737">
    <property type="term" value="C:cytoplasm"/>
    <property type="evidence" value="ECO:0007669"/>
    <property type="project" value="TreeGrafter"/>
</dbReference>
<evidence type="ECO:0000256" key="4">
    <source>
        <dbReference type="ARBA" id="ARBA00023004"/>
    </source>
</evidence>
<dbReference type="PROSITE" id="PS50905">
    <property type="entry name" value="FERRITIN_LIKE"/>
    <property type="match status" value="1"/>
</dbReference>
<feature type="binding site" evidence="5">
    <location>
        <position position="93"/>
    </location>
    <ligand>
        <name>Fe cation</name>
        <dbReference type="ChEBI" id="CHEBI:24875"/>
        <label>1</label>
    </ligand>
</feature>
<evidence type="ECO:0000259" key="7">
    <source>
        <dbReference type="PROSITE" id="PS50905"/>
    </source>
</evidence>
<protein>
    <recommendedName>
        <fullName evidence="6">Ferritin</fullName>
    </recommendedName>
</protein>
<gene>
    <name evidence="8" type="primary">LOC103745438</name>
</gene>
<dbReference type="Gene3D" id="1.20.1260.10">
    <property type="match status" value="1"/>
</dbReference>
<dbReference type="InterPro" id="IPR012347">
    <property type="entry name" value="Ferritin-like"/>
</dbReference>
<dbReference type="GeneTree" id="ENSGT00950000182841"/>
<keyword evidence="9" id="KW-1185">Reference proteome</keyword>
<evidence type="ECO:0000256" key="1">
    <source>
        <dbReference type="ARBA" id="ARBA00007513"/>
    </source>
</evidence>
<dbReference type="GO" id="GO:0008199">
    <property type="term" value="F:ferric iron binding"/>
    <property type="evidence" value="ECO:0007669"/>
    <property type="project" value="InterPro"/>
</dbReference>
<reference evidence="8" key="1">
    <citation type="submission" date="2025-08" db="UniProtKB">
        <authorList>
            <consortium name="Ensembl"/>
        </authorList>
    </citation>
    <scope>IDENTIFICATION</scope>
</reference>
<organism evidence="8 9">
    <name type="scientific">Nannospalax galili</name>
    <name type="common">Northern Israeli blind subterranean mole rat</name>
    <name type="synonym">Spalax galili</name>
    <dbReference type="NCBI Taxonomy" id="1026970"/>
    <lineage>
        <taxon>Eukaryota</taxon>
        <taxon>Metazoa</taxon>
        <taxon>Chordata</taxon>
        <taxon>Craniata</taxon>
        <taxon>Vertebrata</taxon>
        <taxon>Euteleostomi</taxon>
        <taxon>Mammalia</taxon>
        <taxon>Eutheria</taxon>
        <taxon>Euarchontoglires</taxon>
        <taxon>Glires</taxon>
        <taxon>Rodentia</taxon>
        <taxon>Myomorpha</taxon>
        <taxon>Muroidea</taxon>
        <taxon>Spalacidae</taxon>
        <taxon>Spalacinae</taxon>
        <taxon>Nannospalax</taxon>
    </lineage>
</organism>
<comment type="function">
    <text evidence="6">Stores iron in a soluble, non-toxic, readily available form. Important for iron homeostasis. Iron is taken up in the ferrous form and deposited as ferric hydroxides after oxidation.</text>
</comment>
<name>A0A8C6RV89_NANGA</name>
<dbReference type="CDD" id="cd01056">
    <property type="entry name" value="Euk_Ferritin"/>
    <property type="match status" value="1"/>
</dbReference>
<dbReference type="InterPro" id="IPR001519">
    <property type="entry name" value="Ferritin"/>
</dbReference>
<evidence type="ECO:0000313" key="9">
    <source>
        <dbReference type="Proteomes" id="UP000694381"/>
    </source>
</evidence>
<keyword evidence="2 6" id="KW-0409">Iron storage</keyword>
<dbReference type="SUPFAM" id="SSF47240">
    <property type="entry name" value="Ferritin-like"/>
    <property type="match status" value="1"/>
</dbReference>
<accession>A0A8C6RV89</accession>
<dbReference type="OMA" id="HMEMNIN"/>
<dbReference type="GO" id="GO:0008198">
    <property type="term" value="F:ferrous iron binding"/>
    <property type="evidence" value="ECO:0007669"/>
    <property type="project" value="TreeGrafter"/>
</dbReference>
<dbReference type="PANTHER" id="PTHR11431:SF97">
    <property type="entry name" value="FERRITIN HEAVY POLYPEPTIDE-LIKE 17-RELATED"/>
    <property type="match status" value="1"/>
</dbReference>
<evidence type="ECO:0000256" key="5">
    <source>
        <dbReference type="PIRSR" id="PIRSR601519-1"/>
    </source>
</evidence>
<evidence type="ECO:0000256" key="6">
    <source>
        <dbReference type="RuleBase" id="RU361145"/>
    </source>
</evidence>
<dbReference type="InterPro" id="IPR009040">
    <property type="entry name" value="Ferritin-like_diiron"/>
</dbReference>
<keyword evidence="4 5" id="KW-0408">Iron</keyword>
<evidence type="ECO:0000256" key="2">
    <source>
        <dbReference type="ARBA" id="ARBA00022434"/>
    </source>
</evidence>
<sequence length="162" mass="18946">MAKDAINTHIQLQLYASYTYLSMAFYCNCDNVALENFKRSFLSKSHKHKATAEMFLFLQNQRRGRSILHDIPRPDHDGWRNGFQAMDWAFHLERTINQCFLSLNWLATEKGNAHLCDFLKTCCLDQQVQVLNEMDNYLTIFLPPGDPEDPMAEYLFDKLTLT</sequence>
<dbReference type="Pfam" id="PF00210">
    <property type="entry name" value="Ferritin"/>
    <property type="match status" value="1"/>
</dbReference>
<dbReference type="GO" id="GO:0006826">
    <property type="term" value="P:iron ion transport"/>
    <property type="evidence" value="ECO:0007669"/>
    <property type="project" value="InterPro"/>
</dbReference>
<evidence type="ECO:0000256" key="3">
    <source>
        <dbReference type="ARBA" id="ARBA00022723"/>
    </source>
</evidence>
<dbReference type="Ensembl" id="ENSNGAT00000029086.1">
    <property type="protein sequence ID" value="ENSNGAP00000023389.1"/>
    <property type="gene ID" value="ENSNGAG00000021970.1"/>
</dbReference>
<dbReference type="Proteomes" id="UP000694381">
    <property type="component" value="Unassembled WGS sequence"/>
</dbReference>
<feature type="binding site" evidence="5">
    <location>
        <position position="127"/>
    </location>
    <ligand>
        <name>Fe cation</name>
        <dbReference type="ChEBI" id="CHEBI:24875"/>
        <label>1</label>
    </ligand>
</feature>
<dbReference type="FunFam" id="1.20.1260.10:FF:000002">
    <property type="entry name" value="Ferritin, mitochondrial"/>
    <property type="match status" value="1"/>
</dbReference>
<dbReference type="PANTHER" id="PTHR11431">
    <property type="entry name" value="FERRITIN"/>
    <property type="match status" value="1"/>
</dbReference>
<reference evidence="8" key="2">
    <citation type="submission" date="2025-09" db="UniProtKB">
        <authorList>
            <consortium name="Ensembl"/>
        </authorList>
    </citation>
    <scope>IDENTIFICATION</scope>
</reference>
<dbReference type="GO" id="GO:0006879">
    <property type="term" value="P:intracellular iron ion homeostasis"/>
    <property type="evidence" value="ECO:0007669"/>
    <property type="project" value="UniProtKB-KW"/>
</dbReference>
<dbReference type="AlphaFoldDB" id="A0A8C6RV89"/>
<proteinExistence type="inferred from homology"/>
<comment type="similarity">
    <text evidence="1 6">Belongs to the ferritin family.</text>
</comment>
<feature type="domain" description="Ferritin-like diiron" evidence="7">
    <location>
        <begin position="1"/>
        <end position="145"/>
    </location>
</feature>
<evidence type="ECO:0000313" key="8">
    <source>
        <dbReference type="Ensembl" id="ENSNGAP00000023389.1"/>
    </source>
</evidence>
<dbReference type="InterPro" id="IPR008331">
    <property type="entry name" value="Ferritin_DPS_dom"/>
</dbReference>